<dbReference type="CDD" id="cd03801">
    <property type="entry name" value="GT4_PimA-like"/>
    <property type="match status" value="1"/>
</dbReference>
<gene>
    <name evidence="2" type="ORF">BD935_00055</name>
</gene>
<dbReference type="Pfam" id="PF13439">
    <property type="entry name" value="Glyco_transf_4"/>
    <property type="match status" value="1"/>
</dbReference>
<sequence length="360" mass="40032">MKIGLIVGGLHPVRIGGAEKQALGLATSLSENHEVTVFVRYNSSYNNEKFPFDLVQIKSPNVKFIRYFCTLAFSMYHFFLMRKKLDVLFSFGLYDTGLKSMLASIIFGIPFISSIRAEIDYLKYSKLNNLIISKSRLIHVQSEIIKETFSKLFPKSKVAVVPNGIFPSSIDYQKITNRRKIIAYLGRLTENSERNDKGIRYLIKAMSGVHDSICIILGDGPARPTLEKQSRGKKIVFLGEIHPSLVLKYLSKVRCLVVPSVSGDGFPNVIIEAMSVGTPVIGTRSSGIPDIISDGHSGILVDKKSPPQLSKAIVDVTNSYDILSSLSVNSLEEVKSFYWENITPKFEKILSSAILSKVSK</sequence>
<organism evidence="2 3">
    <name type="scientific">Marine Group III euryarchaeote CG-Epi1</name>
    <dbReference type="NCBI Taxonomy" id="1888995"/>
    <lineage>
        <taxon>Archaea</taxon>
        <taxon>Methanobacteriati</taxon>
        <taxon>Thermoplasmatota</taxon>
        <taxon>Thermoplasmata</taxon>
        <taxon>Candidatus Thermoprofundales</taxon>
    </lineage>
</organism>
<dbReference type="Pfam" id="PF13692">
    <property type="entry name" value="Glyco_trans_1_4"/>
    <property type="match status" value="1"/>
</dbReference>
<dbReference type="InterPro" id="IPR028098">
    <property type="entry name" value="Glyco_trans_4-like_N"/>
</dbReference>
<accession>A0A1J5TJM9</accession>
<protein>
    <recommendedName>
        <fullName evidence="1">Glycosyltransferase subfamily 4-like N-terminal domain-containing protein</fullName>
    </recommendedName>
</protein>
<dbReference type="Gene3D" id="3.40.50.2000">
    <property type="entry name" value="Glycogen Phosphorylase B"/>
    <property type="match status" value="2"/>
</dbReference>
<comment type="caution">
    <text evidence="2">The sequence shown here is derived from an EMBL/GenBank/DDBJ whole genome shotgun (WGS) entry which is preliminary data.</text>
</comment>
<dbReference type="GO" id="GO:0016757">
    <property type="term" value="F:glycosyltransferase activity"/>
    <property type="evidence" value="ECO:0007669"/>
    <property type="project" value="TreeGrafter"/>
</dbReference>
<evidence type="ECO:0000313" key="2">
    <source>
        <dbReference type="EMBL" id="OIR21162.1"/>
    </source>
</evidence>
<dbReference type="PANTHER" id="PTHR45947">
    <property type="entry name" value="SULFOQUINOVOSYL TRANSFERASE SQD2"/>
    <property type="match status" value="1"/>
</dbReference>
<name>A0A1J5TJM9_9ARCH</name>
<feature type="domain" description="Glycosyltransferase subfamily 4-like N-terminal" evidence="1">
    <location>
        <begin position="15"/>
        <end position="165"/>
    </location>
</feature>
<evidence type="ECO:0000259" key="1">
    <source>
        <dbReference type="Pfam" id="PF13439"/>
    </source>
</evidence>
<dbReference type="PANTHER" id="PTHR45947:SF15">
    <property type="entry name" value="TEICHURONIC ACID BIOSYNTHESIS GLYCOSYLTRANSFERASE TUAC-RELATED"/>
    <property type="match status" value="1"/>
</dbReference>
<reference evidence="2 3" key="1">
    <citation type="submission" date="2016-08" db="EMBL/GenBank/DDBJ databases">
        <title>New Insights into Marine Group III Euryarchaeota, from dark to light.</title>
        <authorList>
            <person name="Haro-Moreno J.M."/>
            <person name="Rodriguez-Valera F."/>
            <person name="Lopez-Garcia P."/>
            <person name="Moreira D."/>
            <person name="Martin-Cuadrado A.B."/>
        </authorList>
    </citation>
    <scope>NUCLEOTIDE SEQUENCE [LARGE SCALE GENOMIC DNA]</scope>
    <source>
        <strain evidence="2">CG-Epi1</strain>
    </source>
</reference>
<proteinExistence type="predicted"/>
<dbReference type="STRING" id="1888995.BD935_00055"/>
<dbReference type="Proteomes" id="UP000183080">
    <property type="component" value="Unassembled WGS sequence"/>
</dbReference>
<dbReference type="AlphaFoldDB" id="A0A1J5TJM9"/>
<evidence type="ECO:0000313" key="3">
    <source>
        <dbReference type="Proteomes" id="UP000183080"/>
    </source>
</evidence>
<dbReference type="SUPFAM" id="SSF53756">
    <property type="entry name" value="UDP-Glycosyltransferase/glycogen phosphorylase"/>
    <property type="match status" value="1"/>
</dbReference>
<dbReference type="InterPro" id="IPR050194">
    <property type="entry name" value="Glycosyltransferase_grp1"/>
</dbReference>
<dbReference type="EMBL" id="MIZA01000001">
    <property type="protein sequence ID" value="OIR21162.1"/>
    <property type="molecule type" value="Genomic_DNA"/>
</dbReference>